<comment type="subcellular location">
    <subcellularLocation>
        <location evidence="1">Golgi apparatus membrane</location>
        <topology evidence="1">Single-pass type II membrane protein</topology>
    </subcellularLocation>
</comment>
<dbReference type="Gene3D" id="3.90.550.50">
    <property type="match status" value="1"/>
</dbReference>
<evidence type="ECO:0000256" key="1">
    <source>
        <dbReference type="ARBA" id="ARBA00004323"/>
    </source>
</evidence>
<accession>A0ABN7SZ31</accession>
<dbReference type="Proteomes" id="UP001158576">
    <property type="component" value="Chromosome 1"/>
</dbReference>
<evidence type="ECO:0000313" key="12">
    <source>
        <dbReference type="Proteomes" id="UP001158576"/>
    </source>
</evidence>
<protein>
    <submittedName>
        <fullName evidence="11">Oidioi.mRNA.OKI2018_I69.chr1.g3882.t1.cds</fullName>
    </submittedName>
</protein>
<gene>
    <name evidence="11" type="ORF">OKIOD_LOCUS12647</name>
</gene>
<keyword evidence="6" id="KW-0735">Signal-anchor</keyword>
<dbReference type="PANTHER" id="PTHR11214:SF3">
    <property type="entry name" value="BETA-1,3-GALACTOSYLTRANSFERASE 6"/>
    <property type="match status" value="1"/>
</dbReference>
<comment type="similarity">
    <text evidence="2">Belongs to the glycosyltransferase 31 family.</text>
</comment>
<dbReference type="Pfam" id="PF01762">
    <property type="entry name" value="Galactosyl_T"/>
    <property type="match status" value="1"/>
</dbReference>
<keyword evidence="10" id="KW-0175">Coiled coil</keyword>
<sequence>MTWNLRKETTMKICLLGIICCLPFLLTISGKSRCFDARYFKKAVFYEAATYDEVAEKVENLHSSANELTSRIDQMSNDTDWKLIPNTKIFGRTIDRVKSLEEAKEQCKITDECIGITRENGGFELRVGPKTGASTSDQHSWMMSLEECDDPLKEEFMINIDLLERNYKELRGQRFRRPDGRCIYNAQFSHINKLLEFNPSLNFSTLHSPSTCNFDNSSESGETILFGIKSMPGAADFRQSIRDTWLNPDLWKQLGFQIKVVFIIGLKGDEDLEEEMKEHDDLLVADFVENQFVMPYKFKAFWAFMEEKCSNADFIFQGDDDTLVVPQNLINEISKIKFSPSIEAVGCKHGEGAPAVRNPKDKYFIPDQIYPKSTYPRYMSGGGFLTTGEFTRALAKVAREEEKVMPFDDTFTGTLIEKIGKTENMVRSETICMGLQEQFSVHDTCATRGLTITHKVIDSDFMRSAFAELNSEKFKCDALKMKATQGRLRRKRIEERTAWEENFMKFKEVNFTVPNRS</sequence>
<evidence type="ECO:0000256" key="6">
    <source>
        <dbReference type="ARBA" id="ARBA00022968"/>
    </source>
</evidence>
<name>A0ABN7SZ31_OIKDI</name>
<evidence type="ECO:0000256" key="5">
    <source>
        <dbReference type="ARBA" id="ARBA00022692"/>
    </source>
</evidence>
<keyword evidence="12" id="KW-1185">Reference proteome</keyword>
<feature type="coiled-coil region" evidence="10">
    <location>
        <begin position="51"/>
        <end position="78"/>
    </location>
</feature>
<evidence type="ECO:0000256" key="3">
    <source>
        <dbReference type="ARBA" id="ARBA00022676"/>
    </source>
</evidence>
<evidence type="ECO:0000256" key="4">
    <source>
        <dbReference type="ARBA" id="ARBA00022679"/>
    </source>
</evidence>
<evidence type="ECO:0000256" key="7">
    <source>
        <dbReference type="ARBA" id="ARBA00022989"/>
    </source>
</evidence>
<dbReference type="InterPro" id="IPR002659">
    <property type="entry name" value="Glyco_trans_31"/>
</dbReference>
<evidence type="ECO:0000313" key="11">
    <source>
        <dbReference type="EMBL" id="CAG5108629.1"/>
    </source>
</evidence>
<evidence type="ECO:0000256" key="10">
    <source>
        <dbReference type="SAM" id="Coils"/>
    </source>
</evidence>
<dbReference type="EMBL" id="OU015566">
    <property type="protein sequence ID" value="CAG5108629.1"/>
    <property type="molecule type" value="Genomic_DNA"/>
</dbReference>
<dbReference type="PANTHER" id="PTHR11214">
    <property type="entry name" value="BETA-1,3-N-ACETYLGLUCOSAMINYLTRANSFERASE"/>
    <property type="match status" value="1"/>
</dbReference>
<organism evidence="11 12">
    <name type="scientific">Oikopleura dioica</name>
    <name type="common">Tunicate</name>
    <dbReference type="NCBI Taxonomy" id="34765"/>
    <lineage>
        <taxon>Eukaryota</taxon>
        <taxon>Metazoa</taxon>
        <taxon>Chordata</taxon>
        <taxon>Tunicata</taxon>
        <taxon>Appendicularia</taxon>
        <taxon>Copelata</taxon>
        <taxon>Oikopleuridae</taxon>
        <taxon>Oikopleura</taxon>
    </lineage>
</organism>
<evidence type="ECO:0000256" key="2">
    <source>
        <dbReference type="ARBA" id="ARBA00008661"/>
    </source>
</evidence>
<keyword evidence="8" id="KW-0333">Golgi apparatus</keyword>
<evidence type="ECO:0000256" key="8">
    <source>
        <dbReference type="ARBA" id="ARBA00023034"/>
    </source>
</evidence>
<evidence type="ECO:0000256" key="9">
    <source>
        <dbReference type="ARBA" id="ARBA00023136"/>
    </source>
</evidence>
<keyword evidence="3" id="KW-0328">Glycosyltransferase</keyword>
<keyword evidence="7" id="KW-1133">Transmembrane helix</keyword>
<keyword evidence="9" id="KW-0472">Membrane</keyword>
<proteinExistence type="inferred from homology"/>
<reference evidence="11 12" key="1">
    <citation type="submission" date="2021-04" db="EMBL/GenBank/DDBJ databases">
        <authorList>
            <person name="Bliznina A."/>
        </authorList>
    </citation>
    <scope>NUCLEOTIDE SEQUENCE [LARGE SCALE GENOMIC DNA]</scope>
</reference>
<keyword evidence="5" id="KW-0812">Transmembrane</keyword>
<keyword evidence="4" id="KW-0808">Transferase</keyword>